<keyword evidence="10" id="KW-1185">Reference proteome</keyword>
<feature type="domain" description="Response regulatory" evidence="8">
    <location>
        <begin position="372"/>
        <end position="486"/>
    </location>
</feature>
<keyword evidence="3 6" id="KW-0597">Phosphoprotein</keyword>
<evidence type="ECO:0000313" key="10">
    <source>
        <dbReference type="Proteomes" id="UP000025171"/>
    </source>
</evidence>
<dbReference type="InterPro" id="IPR036097">
    <property type="entry name" value="HisK_dim/P_sf"/>
</dbReference>
<protein>
    <recommendedName>
        <fullName evidence="2">histidine kinase</fullName>
        <ecNumber evidence="2">2.7.13.3</ecNumber>
    </recommendedName>
</protein>
<dbReference type="PROSITE" id="PS50109">
    <property type="entry name" value="HIS_KIN"/>
    <property type="match status" value="1"/>
</dbReference>
<accession>A0A059FHC6</accession>
<dbReference type="GO" id="GO:0005886">
    <property type="term" value="C:plasma membrane"/>
    <property type="evidence" value="ECO:0007669"/>
    <property type="project" value="TreeGrafter"/>
</dbReference>
<evidence type="ECO:0000259" key="8">
    <source>
        <dbReference type="PROSITE" id="PS50110"/>
    </source>
</evidence>
<dbReference type="SUPFAM" id="SSF52172">
    <property type="entry name" value="CheY-like"/>
    <property type="match status" value="1"/>
</dbReference>
<dbReference type="InterPro" id="IPR001789">
    <property type="entry name" value="Sig_transdc_resp-reg_receiver"/>
</dbReference>
<dbReference type="GO" id="GO:0009927">
    <property type="term" value="F:histidine phosphotransfer kinase activity"/>
    <property type="evidence" value="ECO:0007669"/>
    <property type="project" value="TreeGrafter"/>
</dbReference>
<dbReference type="InterPro" id="IPR011006">
    <property type="entry name" value="CheY-like_superfamily"/>
</dbReference>
<dbReference type="STRING" id="1280950.HJO_13761"/>
<dbReference type="CDD" id="cd16922">
    <property type="entry name" value="HATPase_EvgS-ArcB-TorS-like"/>
    <property type="match status" value="1"/>
</dbReference>
<dbReference type="PROSITE" id="PS50110">
    <property type="entry name" value="RESPONSE_REGULATORY"/>
    <property type="match status" value="1"/>
</dbReference>
<dbReference type="Gene3D" id="3.40.50.2300">
    <property type="match status" value="1"/>
</dbReference>
<dbReference type="InterPro" id="IPR004358">
    <property type="entry name" value="Sig_transdc_His_kin-like_C"/>
</dbReference>
<dbReference type="Gene3D" id="3.30.565.10">
    <property type="entry name" value="Histidine kinase-like ATPase, C-terminal domain"/>
    <property type="match status" value="1"/>
</dbReference>
<keyword evidence="5 9" id="KW-0418">Kinase</keyword>
<dbReference type="EMBL" id="ARYK01000007">
    <property type="protein sequence ID" value="KCZ90020.1"/>
    <property type="molecule type" value="Genomic_DNA"/>
</dbReference>
<dbReference type="AlphaFoldDB" id="A0A059FHC6"/>
<comment type="catalytic activity">
    <reaction evidence="1">
        <text>ATP + protein L-histidine = ADP + protein N-phospho-L-histidine.</text>
        <dbReference type="EC" id="2.7.13.3"/>
    </reaction>
</comment>
<dbReference type="SUPFAM" id="SSF47384">
    <property type="entry name" value="Homodimeric domain of signal transducing histidine kinase"/>
    <property type="match status" value="1"/>
</dbReference>
<dbReference type="Pfam" id="PF00512">
    <property type="entry name" value="HisKA"/>
    <property type="match status" value="1"/>
</dbReference>
<organism evidence="9 10">
    <name type="scientific">Hyphomonas johnsonii MHS-2</name>
    <dbReference type="NCBI Taxonomy" id="1280950"/>
    <lineage>
        <taxon>Bacteria</taxon>
        <taxon>Pseudomonadati</taxon>
        <taxon>Pseudomonadota</taxon>
        <taxon>Alphaproteobacteria</taxon>
        <taxon>Hyphomonadales</taxon>
        <taxon>Hyphomonadaceae</taxon>
        <taxon>Hyphomonas</taxon>
    </lineage>
</organism>
<evidence type="ECO:0000313" key="9">
    <source>
        <dbReference type="EMBL" id="KCZ90020.1"/>
    </source>
</evidence>
<dbReference type="PATRIC" id="fig|1280950.3.peg.2767"/>
<evidence type="ECO:0000256" key="3">
    <source>
        <dbReference type="ARBA" id="ARBA00022553"/>
    </source>
</evidence>
<evidence type="ECO:0000259" key="7">
    <source>
        <dbReference type="PROSITE" id="PS50109"/>
    </source>
</evidence>
<dbReference type="PRINTS" id="PR00344">
    <property type="entry name" value="BCTRLSENSOR"/>
</dbReference>
<dbReference type="EC" id="2.7.13.3" evidence="2"/>
<dbReference type="Pfam" id="PF02518">
    <property type="entry name" value="HATPase_c"/>
    <property type="match status" value="1"/>
</dbReference>
<dbReference type="PANTHER" id="PTHR43047:SF72">
    <property type="entry name" value="OSMOSENSING HISTIDINE PROTEIN KINASE SLN1"/>
    <property type="match status" value="1"/>
</dbReference>
<reference evidence="9 10" key="1">
    <citation type="journal article" date="2014" name="Antonie Van Leeuwenhoek">
        <title>Hyphomonas beringensis sp. nov. and Hyphomonas chukchiensis sp. nov., isolated from surface seawater of the Bering Sea and Chukchi Sea.</title>
        <authorList>
            <person name="Li C."/>
            <person name="Lai Q."/>
            <person name="Li G."/>
            <person name="Dong C."/>
            <person name="Wang J."/>
            <person name="Liao Y."/>
            <person name="Shao Z."/>
        </authorList>
    </citation>
    <scope>NUCLEOTIDE SEQUENCE [LARGE SCALE GENOMIC DNA]</scope>
    <source>
        <strain evidence="9 10">MHS-2</strain>
    </source>
</reference>
<proteinExistence type="predicted"/>
<evidence type="ECO:0000256" key="2">
    <source>
        <dbReference type="ARBA" id="ARBA00012438"/>
    </source>
</evidence>
<dbReference type="RefSeq" id="WP_035617909.1">
    <property type="nucleotide sequence ID" value="NZ_ARYK01000007.1"/>
</dbReference>
<dbReference type="Proteomes" id="UP000025171">
    <property type="component" value="Unassembled WGS sequence"/>
</dbReference>
<dbReference type="PANTHER" id="PTHR43047">
    <property type="entry name" value="TWO-COMPONENT HISTIDINE PROTEIN KINASE"/>
    <property type="match status" value="1"/>
</dbReference>
<feature type="domain" description="Histidine kinase" evidence="7">
    <location>
        <begin position="21"/>
        <end position="237"/>
    </location>
</feature>
<evidence type="ECO:0000256" key="1">
    <source>
        <dbReference type="ARBA" id="ARBA00000085"/>
    </source>
</evidence>
<dbReference type="SMART" id="SM00448">
    <property type="entry name" value="REC"/>
    <property type="match status" value="1"/>
</dbReference>
<sequence length="496" mass="51973">MTDASDPPKLSSTPEEAFLATASHEIRTPLNGILGTVSLLLETDLQPSQREYAEVIKQSGARLLDLLNNVLDYARLDASAVELETESFCPVRLGREVIELLSPRAHASGLDLAVRTSQLPMPTFVGDAGRIRQILFNLVGNALKFTAHGGVLLDISACDDGLEFRIIDTGPGIARPDLARLFEAFRQAGAGDAYKDGGVGLGLAIVKRLTDMLGGTIDVLSAPGCGAAFSVFLPLPRSGAKPTHDATFLGGRVGLVGLPPATCLSICGALIDAEAVPVLIDPSRGALPPGVDVLLIGADLPEGTVRAYAKMAPALVVFRPEDRGALPRFRMLGCVGWLVRPLRASSLAERIFLVRTGGEAEDEPEAQTGVGHVLIADDNPVNALIARRALESAGFGVTVASTGSEALEAARAMNPALILMDLRMPVMDGFEAMRRLRQEGSTVPIIAVSAEMNGDIERRAISAGANGVAAKPLDAEGLRALALHWTGRAARSAGAA</sequence>
<dbReference type="Gene3D" id="1.10.287.130">
    <property type="match status" value="1"/>
</dbReference>
<dbReference type="InterPro" id="IPR036890">
    <property type="entry name" value="HATPase_C_sf"/>
</dbReference>
<evidence type="ECO:0000256" key="6">
    <source>
        <dbReference type="PROSITE-ProRule" id="PRU00169"/>
    </source>
</evidence>
<evidence type="ECO:0000256" key="4">
    <source>
        <dbReference type="ARBA" id="ARBA00022679"/>
    </source>
</evidence>
<dbReference type="SUPFAM" id="SSF55874">
    <property type="entry name" value="ATPase domain of HSP90 chaperone/DNA topoisomerase II/histidine kinase"/>
    <property type="match status" value="1"/>
</dbReference>
<dbReference type="InterPro" id="IPR003661">
    <property type="entry name" value="HisK_dim/P_dom"/>
</dbReference>
<gene>
    <name evidence="9" type="ORF">HJO_13761</name>
</gene>
<keyword evidence="4" id="KW-0808">Transferase</keyword>
<dbReference type="GO" id="GO:0000155">
    <property type="term" value="F:phosphorelay sensor kinase activity"/>
    <property type="evidence" value="ECO:0007669"/>
    <property type="project" value="InterPro"/>
</dbReference>
<name>A0A059FHC6_9PROT</name>
<dbReference type="CDD" id="cd17546">
    <property type="entry name" value="REC_hyHK_CKI1_RcsC-like"/>
    <property type="match status" value="1"/>
</dbReference>
<dbReference type="SMART" id="SM00388">
    <property type="entry name" value="HisKA"/>
    <property type="match status" value="1"/>
</dbReference>
<dbReference type="eggNOG" id="COG2205">
    <property type="taxonomic scope" value="Bacteria"/>
</dbReference>
<dbReference type="SMART" id="SM00387">
    <property type="entry name" value="HATPase_c"/>
    <property type="match status" value="1"/>
</dbReference>
<evidence type="ECO:0000256" key="5">
    <source>
        <dbReference type="ARBA" id="ARBA00022777"/>
    </source>
</evidence>
<feature type="modified residue" description="4-aspartylphosphate" evidence="6">
    <location>
        <position position="421"/>
    </location>
</feature>
<comment type="caution">
    <text evidence="9">The sequence shown here is derived from an EMBL/GenBank/DDBJ whole genome shotgun (WGS) entry which is preliminary data.</text>
</comment>
<dbReference type="CDD" id="cd00082">
    <property type="entry name" value="HisKA"/>
    <property type="match status" value="1"/>
</dbReference>
<dbReference type="InterPro" id="IPR003594">
    <property type="entry name" value="HATPase_dom"/>
</dbReference>
<dbReference type="OrthoDB" id="9774458at2"/>
<dbReference type="eggNOG" id="COG0784">
    <property type="taxonomic scope" value="Bacteria"/>
</dbReference>
<dbReference type="InterPro" id="IPR005467">
    <property type="entry name" value="His_kinase_dom"/>
</dbReference>
<dbReference type="Pfam" id="PF00072">
    <property type="entry name" value="Response_reg"/>
    <property type="match status" value="1"/>
</dbReference>